<feature type="region of interest" description="Disordered" evidence="8">
    <location>
        <begin position="90"/>
        <end position="247"/>
    </location>
</feature>
<feature type="domain" description="TPX2 central" evidence="10">
    <location>
        <begin position="439"/>
        <end position="598"/>
    </location>
</feature>
<dbReference type="InterPro" id="IPR027329">
    <property type="entry name" value="TPX2_C"/>
</dbReference>
<accession>A0A7M5WRM4</accession>
<dbReference type="Pfam" id="PF06886">
    <property type="entry name" value="TPX2"/>
    <property type="match status" value="1"/>
</dbReference>
<evidence type="ECO:0000259" key="9">
    <source>
        <dbReference type="Pfam" id="PF06886"/>
    </source>
</evidence>
<dbReference type="OrthoDB" id="1684416at2759"/>
<protein>
    <recommendedName>
        <fullName evidence="13">TPX2 C-terminal domain-containing protein</fullName>
    </recommendedName>
</protein>
<feature type="region of interest" description="Disordered" evidence="8">
    <location>
        <begin position="294"/>
        <end position="315"/>
    </location>
</feature>
<dbReference type="GO" id="GO:0060236">
    <property type="term" value="P:regulation of mitotic spindle organization"/>
    <property type="evidence" value="ECO:0007669"/>
    <property type="project" value="InterPro"/>
</dbReference>
<evidence type="ECO:0000256" key="1">
    <source>
        <dbReference type="ARBA" id="ARBA00004123"/>
    </source>
</evidence>
<evidence type="ECO:0000256" key="2">
    <source>
        <dbReference type="ARBA" id="ARBA00004186"/>
    </source>
</evidence>
<feature type="compositionally biased region" description="Basic and acidic residues" evidence="8">
    <location>
        <begin position="412"/>
        <end position="433"/>
    </location>
</feature>
<evidence type="ECO:0000256" key="7">
    <source>
        <dbReference type="SAM" id="Coils"/>
    </source>
</evidence>
<dbReference type="RefSeq" id="XP_066917500.1">
    <property type="nucleotide sequence ID" value="XM_067061399.1"/>
</dbReference>
<evidence type="ECO:0008006" key="13">
    <source>
        <dbReference type="Google" id="ProtNLM"/>
    </source>
</evidence>
<feature type="compositionally biased region" description="Basic and acidic residues" evidence="8">
    <location>
        <begin position="549"/>
        <end position="566"/>
    </location>
</feature>
<feature type="compositionally biased region" description="Polar residues" evidence="8">
    <location>
        <begin position="90"/>
        <end position="107"/>
    </location>
</feature>
<evidence type="ECO:0000256" key="8">
    <source>
        <dbReference type="SAM" id="MobiDB-lite"/>
    </source>
</evidence>
<dbReference type="GO" id="GO:0005874">
    <property type="term" value="C:microtubule"/>
    <property type="evidence" value="ECO:0007669"/>
    <property type="project" value="InterPro"/>
</dbReference>
<dbReference type="InterPro" id="IPR027330">
    <property type="entry name" value="TPX2_central_dom"/>
</dbReference>
<dbReference type="EnsemblMetazoa" id="CLYHEMT006619.1">
    <property type="protein sequence ID" value="CLYHEMP006619.1"/>
    <property type="gene ID" value="CLYHEMG006619"/>
</dbReference>
<dbReference type="GO" id="GO:0005819">
    <property type="term" value="C:spindle"/>
    <property type="evidence" value="ECO:0007669"/>
    <property type="project" value="UniProtKB-SubCell"/>
</dbReference>
<feature type="coiled-coil region" evidence="7">
    <location>
        <begin position="683"/>
        <end position="714"/>
    </location>
</feature>
<dbReference type="PANTHER" id="PTHR14326">
    <property type="entry name" value="TARGETING PROTEIN FOR XKLP2"/>
    <property type="match status" value="1"/>
</dbReference>
<dbReference type="GeneID" id="136804885"/>
<dbReference type="PANTHER" id="PTHR14326:SF44">
    <property type="entry name" value="TARGETING PROTEIN FOR XKLP2"/>
    <property type="match status" value="1"/>
</dbReference>
<feature type="compositionally biased region" description="Basic and acidic residues" evidence="8">
    <location>
        <begin position="636"/>
        <end position="661"/>
    </location>
</feature>
<sequence>MQENYREIQENLLDSVEMEENIDSKYEFNAPKYIDFLQGDVDEDADRWFDERDGDEGGIDIDMVEYYEEAMQANGGFQSATSAITAALQENQEPVNSENKPATTTEQTTEHQDVSMMDTDMPEENTTHPEKADIPQQQQTESEMAVQEPKPEVRTEPIIMHEVIEQKVDQVNEQQPSASDNPSSLQSVKPAAKPVIKPRKSNIRTSWNSPHVGSDGEFAKRSLARRSCNNKPINYSETKKRKKTLSEDVQVLPKKHKPEVKLTTSETPQFVRKLRERGIKRGPSSEAIQLKQIRQLQKQTRENVKKNEKRMNKAIKAGPYVPLKCSEEVTHPVAFSFESDKRVKSNHGTHTRSNSESKTFQNQLRKHPPSPTFNKKAPTKPKPFHFTLPDKEAPKQKWESMAQFAMNYQTKTPERFRAKPKAQEGNKSMDGDKKHAKPQLTQAKTPMLMTKKRSRPVTQESTQQIEEKTVDEMKKYKFKANDFDRRIVEKQGMFGVKKIPEVKKTSVKPFSFEIEKRIENRKQKEEPDVPPTCKPTKTNTSLNGGGKPDQPRPRKTEVKPFSFEIRDKQRYTKKEEKIKDFITQEEKMHEFHARPLPSFSPDQLPAVRTKESTLPEPFHISSGSMAYKQKFTQQAQEKEQDEKTKREFKASESVTTKREPFKPLQGLIPPTNVKNVQLNSDIRAKERAKFDEWKSEQERAMEEEKLRFQKEKELQEMEAIKQLRKDAIPKANPVPHFKNFDIHKSEKPLTEPHTPHFECKKRALSRM</sequence>
<feature type="region of interest" description="Disordered" evidence="8">
    <location>
        <begin position="629"/>
        <end position="672"/>
    </location>
</feature>
<organism evidence="11 12">
    <name type="scientific">Clytia hemisphaerica</name>
    <dbReference type="NCBI Taxonomy" id="252671"/>
    <lineage>
        <taxon>Eukaryota</taxon>
        <taxon>Metazoa</taxon>
        <taxon>Cnidaria</taxon>
        <taxon>Hydrozoa</taxon>
        <taxon>Hydroidolina</taxon>
        <taxon>Leptothecata</taxon>
        <taxon>Obeliida</taxon>
        <taxon>Clytiidae</taxon>
        <taxon>Clytia</taxon>
    </lineage>
</organism>
<proteinExistence type="inferred from homology"/>
<feature type="region of interest" description="Disordered" evidence="8">
    <location>
        <begin position="745"/>
        <end position="767"/>
    </location>
</feature>
<evidence type="ECO:0000259" key="10">
    <source>
        <dbReference type="Pfam" id="PF12214"/>
    </source>
</evidence>
<comment type="similarity">
    <text evidence="3">Belongs to the TPX2 family.</text>
</comment>
<feature type="domain" description="TPX2 C-terminal" evidence="9">
    <location>
        <begin position="677"/>
        <end position="750"/>
    </location>
</feature>
<dbReference type="AlphaFoldDB" id="A0A7M5WRM4"/>
<feature type="compositionally biased region" description="Polar residues" evidence="8">
    <location>
        <begin position="227"/>
        <end position="236"/>
    </location>
</feature>
<name>A0A7M5WRM4_9CNID</name>
<dbReference type="GO" id="GO:0005634">
    <property type="term" value="C:nucleus"/>
    <property type="evidence" value="ECO:0007669"/>
    <property type="project" value="UniProtKB-SubCell"/>
</dbReference>
<evidence type="ECO:0000256" key="5">
    <source>
        <dbReference type="ARBA" id="ARBA00023212"/>
    </source>
</evidence>
<dbReference type="Pfam" id="PF12214">
    <property type="entry name" value="TPX2_importin"/>
    <property type="match status" value="1"/>
</dbReference>
<dbReference type="Proteomes" id="UP000594262">
    <property type="component" value="Unplaced"/>
</dbReference>
<keyword evidence="6" id="KW-0539">Nucleus</keyword>
<feature type="region of interest" description="Disordered" evidence="8">
    <location>
        <begin position="409"/>
        <end position="468"/>
    </location>
</feature>
<comment type="subcellular location">
    <subcellularLocation>
        <location evidence="2">Cytoplasm</location>
        <location evidence="2">Cytoskeleton</location>
        <location evidence="2">Spindle</location>
    </subcellularLocation>
    <subcellularLocation>
        <location evidence="1">Nucleus</location>
    </subcellularLocation>
</comment>
<feature type="region of interest" description="Disordered" evidence="8">
    <location>
        <begin position="518"/>
        <end position="566"/>
    </location>
</feature>
<feature type="compositionally biased region" description="Polar residues" evidence="8">
    <location>
        <begin position="351"/>
        <end position="363"/>
    </location>
</feature>
<feature type="compositionally biased region" description="Basic and acidic residues" evidence="8">
    <location>
        <begin position="518"/>
        <end position="527"/>
    </location>
</feature>
<evidence type="ECO:0000313" key="12">
    <source>
        <dbReference type="Proteomes" id="UP000594262"/>
    </source>
</evidence>
<keyword evidence="12" id="KW-1185">Reference proteome</keyword>
<evidence type="ECO:0000256" key="4">
    <source>
        <dbReference type="ARBA" id="ARBA00022490"/>
    </source>
</evidence>
<feature type="compositionally biased region" description="Polar residues" evidence="8">
    <location>
        <begin position="171"/>
        <end position="187"/>
    </location>
</feature>
<feature type="region of interest" description="Disordered" evidence="8">
    <location>
        <begin position="337"/>
        <end position="392"/>
    </location>
</feature>
<evidence type="ECO:0000313" key="11">
    <source>
        <dbReference type="EnsemblMetazoa" id="CLYHEMP006619.1"/>
    </source>
</evidence>
<feature type="compositionally biased region" description="Basic and acidic residues" evidence="8">
    <location>
        <begin position="299"/>
        <end position="311"/>
    </location>
</feature>
<reference evidence="11" key="1">
    <citation type="submission" date="2021-01" db="UniProtKB">
        <authorList>
            <consortium name="EnsemblMetazoa"/>
        </authorList>
    </citation>
    <scope>IDENTIFICATION</scope>
</reference>
<evidence type="ECO:0000256" key="3">
    <source>
        <dbReference type="ARBA" id="ARBA00005885"/>
    </source>
</evidence>
<keyword evidence="5" id="KW-0206">Cytoskeleton</keyword>
<feature type="compositionally biased region" description="Basic and acidic residues" evidence="8">
    <location>
        <begin position="745"/>
        <end position="761"/>
    </location>
</feature>
<evidence type="ECO:0000256" key="6">
    <source>
        <dbReference type="ARBA" id="ARBA00023242"/>
    </source>
</evidence>
<keyword evidence="4" id="KW-0963">Cytoplasm</keyword>
<keyword evidence="7" id="KW-0175">Coiled coil</keyword>
<dbReference type="InterPro" id="IPR009675">
    <property type="entry name" value="TPX2_fam"/>
</dbReference>